<dbReference type="Gene3D" id="3.90.1560.10">
    <property type="entry name" value="ComB-like"/>
    <property type="match status" value="1"/>
</dbReference>
<evidence type="ECO:0000256" key="5">
    <source>
        <dbReference type="ARBA" id="ARBA00022801"/>
    </source>
</evidence>
<dbReference type="EC" id="3.1.3.71" evidence="3"/>
<dbReference type="InterPro" id="IPR005238">
    <property type="entry name" value="ComB-like"/>
</dbReference>
<dbReference type="Proteomes" id="UP001597101">
    <property type="component" value="Unassembled WGS sequence"/>
</dbReference>
<reference evidence="9" key="1">
    <citation type="journal article" date="2019" name="Int. J. Syst. Evol. Microbiol.">
        <title>The Global Catalogue of Microorganisms (GCM) 10K type strain sequencing project: providing services to taxonomists for standard genome sequencing and annotation.</title>
        <authorList>
            <consortium name="The Broad Institute Genomics Platform"/>
            <consortium name="The Broad Institute Genome Sequencing Center for Infectious Disease"/>
            <person name="Wu L."/>
            <person name="Ma J."/>
        </authorList>
    </citation>
    <scope>NUCLEOTIDE SEQUENCE [LARGE SCALE GENOMIC DNA]</scope>
    <source>
        <strain evidence="9">CCUG 60023</strain>
    </source>
</reference>
<dbReference type="EMBL" id="JBHTJV010000002">
    <property type="protein sequence ID" value="MFD0914792.1"/>
    <property type="molecule type" value="Genomic_DNA"/>
</dbReference>
<dbReference type="PANTHER" id="PTHR37311">
    <property type="entry name" value="2-PHOSPHOSULFOLACTATE PHOSPHATASE-RELATED"/>
    <property type="match status" value="1"/>
</dbReference>
<dbReference type="PANTHER" id="PTHR37311:SF1">
    <property type="entry name" value="2-PHOSPHOSULFOLACTATE PHOSPHATASE-RELATED"/>
    <property type="match status" value="1"/>
</dbReference>
<dbReference type="InterPro" id="IPR036702">
    <property type="entry name" value="ComB-like_sf"/>
</dbReference>
<evidence type="ECO:0000256" key="3">
    <source>
        <dbReference type="ARBA" id="ARBA00012953"/>
    </source>
</evidence>
<dbReference type="SUPFAM" id="SSF142823">
    <property type="entry name" value="ComB-like"/>
    <property type="match status" value="1"/>
</dbReference>
<keyword evidence="6" id="KW-0460">Magnesium</keyword>
<organism evidence="8 9">
    <name type="scientific">Pseudahrensia aquimaris</name>
    <dbReference type="NCBI Taxonomy" id="744461"/>
    <lineage>
        <taxon>Bacteria</taxon>
        <taxon>Pseudomonadati</taxon>
        <taxon>Pseudomonadota</taxon>
        <taxon>Alphaproteobacteria</taxon>
        <taxon>Hyphomicrobiales</taxon>
        <taxon>Ahrensiaceae</taxon>
        <taxon>Pseudahrensia</taxon>
    </lineage>
</organism>
<evidence type="ECO:0000256" key="7">
    <source>
        <dbReference type="ARBA" id="ARBA00033711"/>
    </source>
</evidence>
<dbReference type="RefSeq" id="WP_377210654.1">
    <property type="nucleotide sequence ID" value="NZ_JBHTJV010000002.1"/>
</dbReference>
<comment type="similarity">
    <text evidence="2">Belongs to the ComB family.</text>
</comment>
<evidence type="ECO:0000256" key="6">
    <source>
        <dbReference type="ARBA" id="ARBA00022842"/>
    </source>
</evidence>
<protein>
    <recommendedName>
        <fullName evidence="4">Probable 2-phosphosulfolactate phosphatase</fullName>
        <ecNumber evidence="3">3.1.3.71</ecNumber>
    </recommendedName>
</protein>
<proteinExistence type="inferred from homology"/>
<evidence type="ECO:0000256" key="1">
    <source>
        <dbReference type="ARBA" id="ARBA00001946"/>
    </source>
</evidence>
<accession>A0ABW3F8K9</accession>
<comment type="caution">
    <text evidence="8">The sequence shown here is derived from an EMBL/GenBank/DDBJ whole genome shotgun (WGS) entry which is preliminary data.</text>
</comment>
<name>A0ABW3F8K9_9HYPH</name>
<keyword evidence="9" id="KW-1185">Reference proteome</keyword>
<keyword evidence="5" id="KW-0378">Hydrolase</keyword>
<evidence type="ECO:0000313" key="8">
    <source>
        <dbReference type="EMBL" id="MFD0914792.1"/>
    </source>
</evidence>
<sequence>MHVISEWGLAGANAMLDRADAFVVVDVLSFSTCVDVACSNGARVFPFPIDDREAASQEARRRNAQLAGKRSDKTSRFSLSAPTLQKIPHGTRLVLPSPNGSRISFAAKAKPVFAGCLRNATSVAQEAMKMVGSGTLAVIPAGERWKDGSLRPAIEDLIGAGAIISALSGSFSPEAIVARDAFYSAKLNLFDRLIGSVSGVELCELGFAQDVKIAAALNVSTSAPIMREDAYCSAT</sequence>
<evidence type="ECO:0000313" key="9">
    <source>
        <dbReference type="Proteomes" id="UP001597101"/>
    </source>
</evidence>
<gene>
    <name evidence="8" type="ORF">ACFQ14_00055</name>
</gene>
<dbReference type="Pfam" id="PF04029">
    <property type="entry name" value="2-ph_phosp"/>
    <property type="match status" value="1"/>
</dbReference>
<comment type="cofactor">
    <cofactor evidence="1">
        <name>Mg(2+)</name>
        <dbReference type="ChEBI" id="CHEBI:18420"/>
    </cofactor>
</comment>
<evidence type="ECO:0000256" key="4">
    <source>
        <dbReference type="ARBA" id="ARBA00021948"/>
    </source>
</evidence>
<evidence type="ECO:0000256" key="2">
    <source>
        <dbReference type="ARBA" id="ARBA00009997"/>
    </source>
</evidence>
<comment type="catalytic activity">
    <reaction evidence="7">
        <text>(2R)-O-phospho-3-sulfolactate + H2O = (2R)-3-sulfolactate + phosphate</text>
        <dbReference type="Rhea" id="RHEA:23416"/>
        <dbReference type="ChEBI" id="CHEBI:15377"/>
        <dbReference type="ChEBI" id="CHEBI:15597"/>
        <dbReference type="ChEBI" id="CHEBI:43474"/>
        <dbReference type="ChEBI" id="CHEBI:58738"/>
        <dbReference type="EC" id="3.1.3.71"/>
    </reaction>
</comment>